<evidence type="ECO:0000313" key="1">
    <source>
        <dbReference type="EMBL" id="NIJ10666.1"/>
    </source>
</evidence>
<evidence type="ECO:0000313" key="2">
    <source>
        <dbReference type="Proteomes" id="UP000545493"/>
    </source>
</evidence>
<dbReference type="AlphaFoldDB" id="A0A7X5UMC6"/>
<dbReference type="EMBL" id="JAAOYM010000001">
    <property type="protein sequence ID" value="NIJ10666.1"/>
    <property type="molecule type" value="Genomic_DNA"/>
</dbReference>
<gene>
    <name evidence="1" type="ORF">FHU38_001010</name>
</gene>
<protein>
    <submittedName>
        <fullName evidence="1">Uncharacterized protein</fullName>
    </submittedName>
</protein>
<sequence length="183" mass="19377">MDPVRTLARGPEGERTVRGRLHGTSRRLVHRLRDDGHRRGAGFNSAQQLSLSGGEVHEAAEEAARALASDEDGVLAGGVTFDSFQPYVEDAVRESATAKDNAVMLRVTRADDEVTETEAGGAQQEGDQLVEHYVVTGDGDEQACLTVTGTNLGEHASPYPVSSDAMPATYSYQLSASVSDGAC</sequence>
<reference evidence="1 2" key="1">
    <citation type="submission" date="2020-03" db="EMBL/GenBank/DDBJ databases">
        <title>Sequencing the genomes of 1000 actinobacteria strains.</title>
        <authorList>
            <person name="Klenk H.-P."/>
        </authorList>
    </citation>
    <scope>NUCLEOTIDE SEQUENCE [LARGE SCALE GENOMIC DNA]</scope>
    <source>
        <strain evidence="1 2">DSM 45685</strain>
    </source>
</reference>
<comment type="caution">
    <text evidence="1">The sequence shown here is derived from an EMBL/GenBank/DDBJ whole genome shotgun (WGS) entry which is preliminary data.</text>
</comment>
<dbReference type="Proteomes" id="UP000545493">
    <property type="component" value="Unassembled WGS sequence"/>
</dbReference>
<proteinExistence type="predicted"/>
<keyword evidence="2" id="KW-1185">Reference proteome</keyword>
<dbReference type="RefSeq" id="WP_167166945.1">
    <property type="nucleotide sequence ID" value="NZ_JAAOYM010000001.1"/>
</dbReference>
<accession>A0A7X5UMC6</accession>
<organism evidence="1 2">
    <name type="scientific">Saccharomonospora amisosensis</name>
    <dbReference type="NCBI Taxonomy" id="1128677"/>
    <lineage>
        <taxon>Bacteria</taxon>
        <taxon>Bacillati</taxon>
        <taxon>Actinomycetota</taxon>
        <taxon>Actinomycetes</taxon>
        <taxon>Pseudonocardiales</taxon>
        <taxon>Pseudonocardiaceae</taxon>
        <taxon>Saccharomonospora</taxon>
    </lineage>
</organism>
<name>A0A7X5UMC6_9PSEU</name>